<keyword evidence="2" id="KW-1185">Reference proteome</keyword>
<name>A0ABN7XFR8_GIGMA</name>
<dbReference type="Proteomes" id="UP000789901">
    <property type="component" value="Unassembled WGS sequence"/>
</dbReference>
<comment type="caution">
    <text evidence="1">The sequence shown here is derived from an EMBL/GenBank/DDBJ whole genome shotgun (WGS) entry which is preliminary data.</text>
</comment>
<accession>A0ABN7XFR8</accession>
<sequence>TLYRTYSGRIPANQLEEYENIPDLQQSESTSFVTVNSPPTYKEATQT</sequence>
<reference evidence="1 2" key="1">
    <citation type="submission" date="2021-06" db="EMBL/GenBank/DDBJ databases">
        <authorList>
            <person name="Kallberg Y."/>
            <person name="Tangrot J."/>
            <person name="Rosling A."/>
        </authorList>
    </citation>
    <scope>NUCLEOTIDE SEQUENCE [LARGE SCALE GENOMIC DNA]</scope>
    <source>
        <strain evidence="1 2">120-4 pot B 10/14</strain>
    </source>
</reference>
<evidence type="ECO:0000313" key="2">
    <source>
        <dbReference type="Proteomes" id="UP000789901"/>
    </source>
</evidence>
<dbReference type="EMBL" id="CAJVQB010134057">
    <property type="protein sequence ID" value="CAG8854153.1"/>
    <property type="molecule type" value="Genomic_DNA"/>
</dbReference>
<feature type="non-terminal residue" evidence="1">
    <location>
        <position position="1"/>
    </location>
</feature>
<proteinExistence type="predicted"/>
<gene>
    <name evidence="1" type="ORF">GMARGA_LOCUS42974</name>
</gene>
<organism evidence="1 2">
    <name type="scientific">Gigaspora margarita</name>
    <dbReference type="NCBI Taxonomy" id="4874"/>
    <lineage>
        <taxon>Eukaryota</taxon>
        <taxon>Fungi</taxon>
        <taxon>Fungi incertae sedis</taxon>
        <taxon>Mucoromycota</taxon>
        <taxon>Glomeromycotina</taxon>
        <taxon>Glomeromycetes</taxon>
        <taxon>Diversisporales</taxon>
        <taxon>Gigasporaceae</taxon>
        <taxon>Gigaspora</taxon>
    </lineage>
</organism>
<evidence type="ECO:0000313" key="1">
    <source>
        <dbReference type="EMBL" id="CAG8854153.1"/>
    </source>
</evidence>
<protein>
    <submittedName>
        <fullName evidence="1">38743_t:CDS:1</fullName>
    </submittedName>
</protein>
<feature type="non-terminal residue" evidence="1">
    <location>
        <position position="47"/>
    </location>
</feature>